<gene>
    <name evidence="2" type="ORF">GA0070607_4376</name>
</gene>
<dbReference type="AlphaFoldDB" id="A0A1C4WY42"/>
<dbReference type="OrthoDB" id="513524at2"/>
<accession>A0A1C4WY42</accession>
<evidence type="ECO:0000256" key="1">
    <source>
        <dbReference type="SAM" id="MobiDB-lite"/>
    </source>
</evidence>
<dbReference type="RefSeq" id="WP_089019821.1">
    <property type="nucleotide sequence ID" value="NZ_LT607412.1"/>
</dbReference>
<feature type="compositionally biased region" description="Basic and acidic residues" evidence="1">
    <location>
        <begin position="127"/>
        <end position="144"/>
    </location>
</feature>
<evidence type="ECO:0000313" key="2">
    <source>
        <dbReference type="EMBL" id="SCF01113.1"/>
    </source>
</evidence>
<sequence>MSADHDGRDTYREFTEAVNMKPGELSSWLETDESKQVGWHKGGSSGGGESVGHESGRKIIDLLRRKRADLSDGDYKHMRKVVGYVRRHMAQRPSGNVRDTKWRWSLMNWGHDPLKGPLPPPGGPSRRALDRHGTPPKERRGPGR</sequence>
<protein>
    <recommendedName>
        <fullName evidence="4">DNA-binding protein</fullName>
    </recommendedName>
</protein>
<name>A0A1C4WY42_9ACTN</name>
<reference evidence="3" key="1">
    <citation type="submission" date="2016-06" db="EMBL/GenBank/DDBJ databases">
        <authorList>
            <person name="Varghese N."/>
            <person name="Submissions Spin"/>
        </authorList>
    </citation>
    <scope>NUCLEOTIDE SEQUENCE [LARGE SCALE GENOMIC DNA]</scope>
    <source>
        <strain evidence="3">DSM 44875</strain>
    </source>
</reference>
<dbReference type="EMBL" id="LT607412">
    <property type="protein sequence ID" value="SCF01113.1"/>
    <property type="molecule type" value="Genomic_DNA"/>
</dbReference>
<dbReference type="PANTHER" id="PTHR40630:SF1">
    <property type="entry name" value="DNA-BINDING PROTEIN"/>
    <property type="match status" value="1"/>
</dbReference>
<feature type="region of interest" description="Disordered" evidence="1">
    <location>
        <begin position="35"/>
        <end position="57"/>
    </location>
</feature>
<evidence type="ECO:0000313" key="3">
    <source>
        <dbReference type="Proteomes" id="UP000198243"/>
    </source>
</evidence>
<keyword evidence="3" id="KW-1185">Reference proteome</keyword>
<dbReference type="InterPro" id="IPR021487">
    <property type="entry name" value="DUF3140"/>
</dbReference>
<feature type="compositionally biased region" description="Gly residues" evidence="1">
    <location>
        <begin position="40"/>
        <end position="50"/>
    </location>
</feature>
<evidence type="ECO:0008006" key="4">
    <source>
        <dbReference type="Google" id="ProtNLM"/>
    </source>
</evidence>
<feature type="region of interest" description="Disordered" evidence="1">
    <location>
        <begin position="109"/>
        <end position="144"/>
    </location>
</feature>
<proteinExistence type="predicted"/>
<dbReference type="PANTHER" id="PTHR40630">
    <property type="entry name" value="POSSIBLE DNA-BINDING PROTEIN"/>
    <property type="match status" value="1"/>
</dbReference>
<organism evidence="2 3">
    <name type="scientific">Micromonospora coriariae</name>
    <dbReference type="NCBI Taxonomy" id="285665"/>
    <lineage>
        <taxon>Bacteria</taxon>
        <taxon>Bacillati</taxon>
        <taxon>Actinomycetota</taxon>
        <taxon>Actinomycetes</taxon>
        <taxon>Micromonosporales</taxon>
        <taxon>Micromonosporaceae</taxon>
        <taxon>Micromonospora</taxon>
    </lineage>
</organism>
<dbReference type="Proteomes" id="UP000198243">
    <property type="component" value="Chromosome I"/>
</dbReference>
<dbReference type="Pfam" id="PF11338">
    <property type="entry name" value="DUF3140"/>
    <property type="match status" value="1"/>
</dbReference>